<accession>A0A8J5MEB6</accession>
<dbReference type="EMBL" id="JAENGY010001177">
    <property type="protein sequence ID" value="KAG6951693.1"/>
    <property type="molecule type" value="Genomic_DNA"/>
</dbReference>
<name>A0A8J5MEB6_9STRA</name>
<gene>
    <name evidence="1" type="ORF">JG688_00013608</name>
</gene>
<proteinExistence type="predicted"/>
<protein>
    <submittedName>
        <fullName evidence="1">Uncharacterized protein</fullName>
    </submittedName>
</protein>
<dbReference type="AlphaFoldDB" id="A0A8J5MEB6"/>
<evidence type="ECO:0000313" key="1">
    <source>
        <dbReference type="EMBL" id="KAG6951693.1"/>
    </source>
</evidence>
<dbReference type="Proteomes" id="UP000709295">
    <property type="component" value="Unassembled WGS sequence"/>
</dbReference>
<reference evidence="1" key="1">
    <citation type="submission" date="2021-01" db="EMBL/GenBank/DDBJ databases">
        <title>Phytophthora aleatoria, a newly-described species from Pinus radiata is distinct from Phytophthora cactorum isolates based on comparative genomics.</title>
        <authorList>
            <person name="Mcdougal R."/>
            <person name="Panda P."/>
            <person name="Williams N."/>
            <person name="Studholme D.J."/>
        </authorList>
    </citation>
    <scope>NUCLEOTIDE SEQUENCE</scope>
    <source>
        <strain evidence="1">NZFS 4037</strain>
    </source>
</reference>
<organism evidence="1 2">
    <name type="scientific">Phytophthora aleatoria</name>
    <dbReference type="NCBI Taxonomy" id="2496075"/>
    <lineage>
        <taxon>Eukaryota</taxon>
        <taxon>Sar</taxon>
        <taxon>Stramenopiles</taxon>
        <taxon>Oomycota</taxon>
        <taxon>Peronosporomycetes</taxon>
        <taxon>Peronosporales</taxon>
        <taxon>Peronosporaceae</taxon>
        <taxon>Phytophthora</taxon>
    </lineage>
</organism>
<evidence type="ECO:0000313" key="2">
    <source>
        <dbReference type="Proteomes" id="UP000709295"/>
    </source>
</evidence>
<comment type="caution">
    <text evidence="1">The sequence shown here is derived from an EMBL/GenBank/DDBJ whole genome shotgun (WGS) entry which is preliminary data.</text>
</comment>
<keyword evidence="2" id="KW-1185">Reference proteome</keyword>
<sequence>MSLTAKGYLVQATVWDTKSKKGSYAKSNVEFHRSAVCAFGHTDGLGFYAEVA</sequence>